<name>A0A9P6DUX6_9AGAM</name>
<sequence>MVLPLFRNYDGVGKKSARIGYRISLSTTEKMPSRPCFQSPTTIFNGSEDKLAQDRFQFIISDLNWKVGTYGIHRV</sequence>
<dbReference type="AlphaFoldDB" id="A0A9P6DUX6"/>
<comment type="caution">
    <text evidence="1">The sequence shown here is derived from an EMBL/GenBank/DDBJ whole genome shotgun (WGS) entry which is preliminary data.</text>
</comment>
<organism evidence="1 2">
    <name type="scientific">Hydnum rufescens UP504</name>
    <dbReference type="NCBI Taxonomy" id="1448309"/>
    <lineage>
        <taxon>Eukaryota</taxon>
        <taxon>Fungi</taxon>
        <taxon>Dikarya</taxon>
        <taxon>Basidiomycota</taxon>
        <taxon>Agaricomycotina</taxon>
        <taxon>Agaricomycetes</taxon>
        <taxon>Cantharellales</taxon>
        <taxon>Hydnaceae</taxon>
        <taxon>Hydnum</taxon>
    </lineage>
</organism>
<dbReference type="EMBL" id="MU129005">
    <property type="protein sequence ID" value="KAF9511105.1"/>
    <property type="molecule type" value="Genomic_DNA"/>
</dbReference>
<proteinExistence type="predicted"/>
<accession>A0A9P6DUX6</accession>
<evidence type="ECO:0000313" key="2">
    <source>
        <dbReference type="Proteomes" id="UP000886523"/>
    </source>
</evidence>
<gene>
    <name evidence="1" type="ORF">BS47DRAFT_1347139</name>
</gene>
<evidence type="ECO:0000313" key="1">
    <source>
        <dbReference type="EMBL" id="KAF9511105.1"/>
    </source>
</evidence>
<dbReference type="Proteomes" id="UP000886523">
    <property type="component" value="Unassembled WGS sequence"/>
</dbReference>
<reference evidence="1" key="1">
    <citation type="journal article" date="2020" name="Nat. Commun.">
        <title>Large-scale genome sequencing of mycorrhizal fungi provides insights into the early evolution of symbiotic traits.</title>
        <authorList>
            <person name="Miyauchi S."/>
            <person name="Kiss E."/>
            <person name="Kuo A."/>
            <person name="Drula E."/>
            <person name="Kohler A."/>
            <person name="Sanchez-Garcia M."/>
            <person name="Morin E."/>
            <person name="Andreopoulos B."/>
            <person name="Barry K.W."/>
            <person name="Bonito G."/>
            <person name="Buee M."/>
            <person name="Carver A."/>
            <person name="Chen C."/>
            <person name="Cichocki N."/>
            <person name="Clum A."/>
            <person name="Culley D."/>
            <person name="Crous P.W."/>
            <person name="Fauchery L."/>
            <person name="Girlanda M."/>
            <person name="Hayes R.D."/>
            <person name="Keri Z."/>
            <person name="LaButti K."/>
            <person name="Lipzen A."/>
            <person name="Lombard V."/>
            <person name="Magnuson J."/>
            <person name="Maillard F."/>
            <person name="Murat C."/>
            <person name="Nolan M."/>
            <person name="Ohm R.A."/>
            <person name="Pangilinan J."/>
            <person name="Pereira M.F."/>
            <person name="Perotto S."/>
            <person name="Peter M."/>
            <person name="Pfister S."/>
            <person name="Riley R."/>
            <person name="Sitrit Y."/>
            <person name="Stielow J.B."/>
            <person name="Szollosi G."/>
            <person name="Zifcakova L."/>
            <person name="Stursova M."/>
            <person name="Spatafora J.W."/>
            <person name="Tedersoo L."/>
            <person name="Vaario L.M."/>
            <person name="Yamada A."/>
            <person name="Yan M."/>
            <person name="Wang P."/>
            <person name="Xu J."/>
            <person name="Bruns T."/>
            <person name="Baldrian P."/>
            <person name="Vilgalys R."/>
            <person name="Dunand C."/>
            <person name="Henrissat B."/>
            <person name="Grigoriev I.V."/>
            <person name="Hibbett D."/>
            <person name="Nagy L.G."/>
            <person name="Martin F.M."/>
        </authorList>
    </citation>
    <scope>NUCLEOTIDE SEQUENCE</scope>
    <source>
        <strain evidence="1">UP504</strain>
    </source>
</reference>
<keyword evidence="2" id="KW-1185">Reference proteome</keyword>
<protein>
    <submittedName>
        <fullName evidence="1">Uncharacterized protein</fullName>
    </submittedName>
</protein>